<evidence type="ECO:0000256" key="1">
    <source>
        <dbReference type="ARBA" id="ARBA00004651"/>
    </source>
</evidence>
<organism evidence="11 12">
    <name type="scientific">Vespula germanica</name>
    <name type="common">German yellow jacket</name>
    <name type="synonym">Paravespula germanica</name>
    <dbReference type="NCBI Taxonomy" id="30212"/>
    <lineage>
        <taxon>Eukaryota</taxon>
        <taxon>Metazoa</taxon>
        <taxon>Ecdysozoa</taxon>
        <taxon>Arthropoda</taxon>
        <taxon>Hexapoda</taxon>
        <taxon>Insecta</taxon>
        <taxon>Pterygota</taxon>
        <taxon>Neoptera</taxon>
        <taxon>Endopterygota</taxon>
        <taxon>Hymenoptera</taxon>
        <taxon>Apocrita</taxon>
        <taxon>Aculeata</taxon>
        <taxon>Vespoidea</taxon>
        <taxon>Vespidae</taxon>
        <taxon>Vespinae</taxon>
        <taxon>Vespula</taxon>
    </lineage>
</organism>
<dbReference type="GO" id="GO:0005549">
    <property type="term" value="F:odorant binding"/>
    <property type="evidence" value="ECO:0007669"/>
    <property type="project" value="InterPro"/>
</dbReference>
<dbReference type="GO" id="GO:0007165">
    <property type="term" value="P:signal transduction"/>
    <property type="evidence" value="ECO:0007669"/>
    <property type="project" value="UniProtKB-KW"/>
</dbReference>
<dbReference type="Pfam" id="PF02949">
    <property type="entry name" value="7tm_6"/>
    <property type="match status" value="3"/>
</dbReference>
<evidence type="ECO:0000256" key="6">
    <source>
        <dbReference type="ARBA" id="ARBA00022989"/>
    </source>
</evidence>
<keyword evidence="6 10" id="KW-1133">Transmembrane helix</keyword>
<accession>A0A834MVS6</accession>
<feature type="transmembrane region" description="Helical" evidence="10">
    <location>
        <begin position="210"/>
        <end position="232"/>
    </location>
</feature>
<protein>
    <recommendedName>
        <fullName evidence="10">Odorant receptor</fullName>
    </recommendedName>
</protein>
<evidence type="ECO:0000256" key="5">
    <source>
        <dbReference type="ARBA" id="ARBA00022725"/>
    </source>
</evidence>
<dbReference type="PANTHER" id="PTHR21137">
    <property type="entry name" value="ODORANT RECEPTOR"/>
    <property type="match status" value="1"/>
</dbReference>
<dbReference type="AlphaFoldDB" id="A0A834MVS6"/>
<feature type="transmembrane region" description="Helical" evidence="10">
    <location>
        <begin position="350"/>
        <end position="370"/>
    </location>
</feature>
<evidence type="ECO:0000256" key="3">
    <source>
        <dbReference type="ARBA" id="ARBA00022606"/>
    </source>
</evidence>
<name>A0A834MVS6_VESGE</name>
<gene>
    <name evidence="11" type="ORF">HZH68_014425</name>
</gene>
<feature type="transmembrane region" description="Helical" evidence="10">
    <location>
        <begin position="157"/>
        <end position="176"/>
    </location>
</feature>
<evidence type="ECO:0000256" key="8">
    <source>
        <dbReference type="ARBA" id="ARBA00023170"/>
    </source>
</evidence>
<feature type="transmembrane region" description="Helical" evidence="10">
    <location>
        <begin position="269"/>
        <end position="293"/>
    </location>
</feature>
<evidence type="ECO:0000256" key="7">
    <source>
        <dbReference type="ARBA" id="ARBA00023136"/>
    </source>
</evidence>
<evidence type="ECO:0000313" key="11">
    <source>
        <dbReference type="EMBL" id="KAF7384813.1"/>
    </source>
</evidence>
<keyword evidence="4 10" id="KW-0812">Transmembrane</keyword>
<keyword evidence="8 10" id="KW-0675">Receptor</keyword>
<evidence type="ECO:0000256" key="4">
    <source>
        <dbReference type="ARBA" id="ARBA00022692"/>
    </source>
</evidence>
<keyword evidence="5 10" id="KW-0552">Olfaction</keyword>
<keyword evidence="7 10" id="KW-0472">Membrane</keyword>
<keyword evidence="2" id="KW-1003">Cell membrane</keyword>
<reference evidence="11" key="1">
    <citation type="journal article" date="2020" name="G3 (Bethesda)">
        <title>High-Quality Assemblies for Three Invasive Social Wasps from the &lt;i&gt;Vespula&lt;/i&gt; Genus.</title>
        <authorList>
            <person name="Harrop T.W.R."/>
            <person name="Guhlin J."/>
            <person name="McLaughlin G.M."/>
            <person name="Permina E."/>
            <person name="Stockwell P."/>
            <person name="Gilligan J."/>
            <person name="Le Lec M.F."/>
            <person name="Gruber M.A.M."/>
            <person name="Quinn O."/>
            <person name="Lovegrove M."/>
            <person name="Duncan E.J."/>
            <person name="Remnant E.J."/>
            <person name="Van Eeckhoven J."/>
            <person name="Graham B."/>
            <person name="Knapp R.A."/>
            <person name="Langford K.W."/>
            <person name="Kronenberg Z."/>
            <person name="Press M.O."/>
            <person name="Eacker S.M."/>
            <person name="Wilson-Rankin E.E."/>
            <person name="Purcell J."/>
            <person name="Lester P.J."/>
            <person name="Dearden P.K."/>
        </authorList>
    </citation>
    <scope>NUCLEOTIDE SEQUENCE</scope>
    <source>
        <strain evidence="11">Linc-1</strain>
    </source>
</reference>
<evidence type="ECO:0000313" key="12">
    <source>
        <dbReference type="Proteomes" id="UP000617340"/>
    </source>
</evidence>
<comment type="similarity">
    <text evidence="10">Belongs to the insect chemoreceptor superfamily. Heteromeric odorant receptor channel (TC 1.A.69) family.</text>
</comment>
<sequence length="420" mass="47917">MDTDEASAILGKTVPYYVIINIEAFILCYIGEYLSSKSLTIAVAAYNFQWYELNSKENRYILLLILRGQKKLTITVGKFLDLSLESFANKMLTSTIGPAVQLGLRCVGVWPNSMMIFPRIFWIVTVSFIQTFQFRYLLAHSGFMELMRIMDSVSLTLAYTITILKLFAFWINYNIFHDILEMMENDWEKSTKIECDHSTMTSKIILAHRYSNLIISVYCISAFFYATGTFVIGDNNYDDGEERELLLKMILPFNSNKSPIYEIVIVTQFFHQLLTTAVAAVLSSLIVALILHLGGQVDILCEMLLRISGKDIEGNLSLAILKNAIAKHQRIILFSDNIESLFTYFSLMQFMSNILIICCLGFMIVTGKLIGDVAYESLWYDLKPNESRLLLLIILRSQKKLTITAGKIMELSLERFTGMV</sequence>
<comment type="subcellular location">
    <subcellularLocation>
        <location evidence="1 10">Cell membrane</location>
        <topology evidence="1 10">Multi-pass membrane protein</topology>
    </subcellularLocation>
</comment>
<dbReference type="PANTHER" id="PTHR21137:SF35">
    <property type="entry name" value="ODORANT RECEPTOR 19A-RELATED"/>
    <property type="match status" value="1"/>
</dbReference>
<dbReference type="GO" id="GO:0005886">
    <property type="term" value="C:plasma membrane"/>
    <property type="evidence" value="ECO:0007669"/>
    <property type="project" value="UniProtKB-SubCell"/>
</dbReference>
<feature type="transmembrane region" description="Helical" evidence="10">
    <location>
        <begin position="120"/>
        <end position="137"/>
    </location>
</feature>
<feature type="transmembrane region" description="Helical" evidence="10">
    <location>
        <begin position="14"/>
        <end position="31"/>
    </location>
</feature>
<dbReference type="Proteomes" id="UP000617340">
    <property type="component" value="Unassembled WGS sequence"/>
</dbReference>
<keyword evidence="9 10" id="KW-0807">Transducer</keyword>
<dbReference type="InterPro" id="IPR004117">
    <property type="entry name" value="7tm6_olfct_rcpt"/>
</dbReference>
<evidence type="ECO:0000256" key="2">
    <source>
        <dbReference type="ARBA" id="ARBA00022475"/>
    </source>
</evidence>
<keyword evidence="3 10" id="KW-0716">Sensory transduction</keyword>
<dbReference type="GO" id="GO:0004984">
    <property type="term" value="F:olfactory receptor activity"/>
    <property type="evidence" value="ECO:0007669"/>
    <property type="project" value="InterPro"/>
</dbReference>
<keyword evidence="12" id="KW-1185">Reference proteome</keyword>
<comment type="caution">
    <text evidence="10">Lacks conserved residue(s) required for the propagation of feature annotation.</text>
</comment>
<evidence type="ECO:0000256" key="9">
    <source>
        <dbReference type="ARBA" id="ARBA00023224"/>
    </source>
</evidence>
<proteinExistence type="inferred from homology"/>
<dbReference type="EMBL" id="JACSDZ010000017">
    <property type="protein sequence ID" value="KAF7384813.1"/>
    <property type="molecule type" value="Genomic_DNA"/>
</dbReference>
<comment type="caution">
    <text evidence="11">The sequence shown here is derived from an EMBL/GenBank/DDBJ whole genome shotgun (WGS) entry which is preliminary data.</text>
</comment>
<evidence type="ECO:0000256" key="10">
    <source>
        <dbReference type="RuleBase" id="RU351113"/>
    </source>
</evidence>